<keyword evidence="2" id="KW-1185">Reference proteome</keyword>
<dbReference type="OrthoDB" id="1550514at2"/>
<evidence type="ECO:0008006" key="3">
    <source>
        <dbReference type="Google" id="ProtNLM"/>
    </source>
</evidence>
<protein>
    <recommendedName>
        <fullName evidence="3">PIN domain-containing protein</fullName>
    </recommendedName>
</protein>
<evidence type="ECO:0000313" key="1">
    <source>
        <dbReference type="EMBL" id="AQQ71697.1"/>
    </source>
</evidence>
<dbReference type="InterPro" id="IPR029060">
    <property type="entry name" value="PIN-like_dom_sf"/>
</dbReference>
<evidence type="ECO:0000313" key="2">
    <source>
        <dbReference type="Proteomes" id="UP000188181"/>
    </source>
</evidence>
<organism evidence="1 2">
    <name type="scientific">Limihaloglobus sulfuriphilus</name>
    <dbReference type="NCBI Taxonomy" id="1851148"/>
    <lineage>
        <taxon>Bacteria</taxon>
        <taxon>Pseudomonadati</taxon>
        <taxon>Planctomycetota</taxon>
        <taxon>Phycisphaerae</taxon>
        <taxon>Sedimentisphaerales</taxon>
        <taxon>Sedimentisphaeraceae</taxon>
        <taxon>Limihaloglobus</taxon>
    </lineage>
</organism>
<dbReference type="Proteomes" id="UP000188181">
    <property type="component" value="Chromosome"/>
</dbReference>
<accession>A0A1Q2MHC6</accession>
<dbReference type="RefSeq" id="WP_146683850.1">
    <property type="nucleotide sequence ID" value="NZ_CP019646.1"/>
</dbReference>
<sequence>MRTRKLKAGIISDANVLIDYVNSAPKVLKLICRHFGNIYVALPVLREVGQLSEEDVKKLGIVIIEPSFMQVIEAVSVREHKPSLSGQDAICYVLARDNDWTCLTNDTALRTHCANNKVECIWGLEIMLYLVSNGIIKAETAYNTALSIQKDNAFIRDKTVEKFKEKLGL</sequence>
<reference evidence="2" key="1">
    <citation type="submission" date="2017-02" db="EMBL/GenBank/DDBJ databases">
        <title>Comparative genomics and description of representatives of a novel lineage of planctomycetes thriving in anoxic sediments.</title>
        <authorList>
            <person name="Spring S."/>
            <person name="Bunk B."/>
            <person name="Sproer C."/>
        </authorList>
    </citation>
    <scope>NUCLEOTIDE SEQUENCE [LARGE SCALE GENOMIC DNA]</scope>
    <source>
        <strain evidence="2">SM-Chi-D1</strain>
    </source>
</reference>
<dbReference type="InterPro" id="IPR021799">
    <property type="entry name" value="PIN-like_prokaryotic"/>
</dbReference>
<dbReference type="SUPFAM" id="SSF88723">
    <property type="entry name" value="PIN domain-like"/>
    <property type="match status" value="1"/>
</dbReference>
<dbReference type="STRING" id="1851148.SMSP2_02074"/>
<dbReference type="AlphaFoldDB" id="A0A1Q2MHC6"/>
<proteinExistence type="predicted"/>
<dbReference type="KEGG" id="pbas:SMSP2_02074"/>
<dbReference type="Gene3D" id="3.40.50.1010">
    <property type="entry name" value="5'-nuclease"/>
    <property type="match status" value="1"/>
</dbReference>
<name>A0A1Q2MHC6_9BACT</name>
<dbReference type="Pfam" id="PF11848">
    <property type="entry name" value="DUF3368"/>
    <property type="match status" value="1"/>
</dbReference>
<dbReference type="EMBL" id="CP019646">
    <property type="protein sequence ID" value="AQQ71697.1"/>
    <property type="molecule type" value="Genomic_DNA"/>
</dbReference>
<gene>
    <name evidence="1" type="ORF">SMSP2_02074</name>
</gene>